<feature type="compositionally biased region" description="Polar residues" evidence="1">
    <location>
        <begin position="420"/>
        <end position="437"/>
    </location>
</feature>
<dbReference type="InterPro" id="IPR032675">
    <property type="entry name" value="LRR_dom_sf"/>
</dbReference>
<protein>
    <recommendedName>
        <fullName evidence="6">MBD domain-containing protein</fullName>
    </recommendedName>
</protein>
<proteinExistence type="predicted"/>
<dbReference type="Pfam" id="PF01429">
    <property type="entry name" value="MBD"/>
    <property type="match status" value="1"/>
</dbReference>
<evidence type="ECO:0000256" key="1">
    <source>
        <dbReference type="SAM" id="MobiDB-lite"/>
    </source>
</evidence>
<dbReference type="InterPro" id="IPR016177">
    <property type="entry name" value="DNA-bd_dom_sf"/>
</dbReference>
<feature type="domain" description="MBD" evidence="3">
    <location>
        <begin position="234"/>
        <end position="314"/>
    </location>
</feature>
<dbReference type="PROSITE" id="PS50982">
    <property type="entry name" value="MBD"/>
    <property type="match status" value="1"/>
</dbReference>
<dbReference type="Gene3D" id="1.20.1280.50">
    <property type="match status" value="1"/>
</dbReference>
<reference evidence="4 5" key="1">
    <citation type="submission" date="2024-01" db="EMBL/GenBank/DDBJ databases">
        <title>The genome of the rayed Mediterranean limpet Patella caerulea (Linnaeus, 1758).</title>
        <authorList>
            <person name="Anh-Thu Weber A."/>
            <person name="Halstead-Nussloch G."/>
        </authorList>
    </citation>
    <scope>NUCLEOTIDE SEQUENCE [LARGE SCALE GENOMIC DNA]</scope>
    <source>
        <strain evidence="4">AATW-2023a</strain>
        <tissue evidence="4">Whole specimen</tissue>
    </source>
</reference>
<dbReference type="SUPFAM" id="SSF54171">
    <property type="entry name" value="DNA-binding domain"/>
    <property type="match status" value="1"/>
</dbReference>
<evidence type="ECO:0000313" key="4">
    <source>
        <dbReference type="EMBL" id="KAK6183046.1"/>
    </source>
</evidence>
<feature type="domain" description="F-box" evidence="2">
    <location>
        <begin position="781"/>
        <end position="827"/>
    </location>
</feature>
<dbReference type="InterPro" id="IPR001810">
    <property type="entry name" value="F-box_dom"/>
</dbReference>
<evidence type="ECO:0008006" key="6">
    <source>
        <dbReference type="Google" id="ProtNLM"/>
    </source>
</evidence>
<feature type="compositionally biased region" description="Basic and acidic residues" evidence="1">
    <location>
        <begin position="76"/>
        <end position="87"/>
    </location>
</feature>
<dbReference type="SUPFAM" id="SSF52047">
    <property type="entry name" value="RNI-like"/>
    <property type="match status" value="1"/>
</dbReference>
<dbReference type="SUPFAM" id="SSF57903">
    <property type="entry name" value="FYVE/PHD zinc finger"/>
    <property type="match status" value="1"/>
</dbReference>
<name>A0AAN8JSB5_PATCE</name>
<feature type="compositionally biased region" description="Polar residues" evidence="1">
    <location>
        <begin position="194"/>
        <end position="206"/>
    </location>
</feature>
<dbReference type="SMART" id="SM00391">
    <property type="entry name" value="MBD"/>
    <property type="match status" value="1"/>
</dbReference>
<dbReference type="CDD" id="cd00122">
    <property type="entry name" value="MBD"/>
    <property type="match status" value="1"/>
</dbReference>
<evidence type="ECO:0000313" key="5">
    <source>
        <dbReference type="Proteomes" id="UP001347796"/>
    </source>
</evidence>
<dbReference type="PANTHER" id="PTHR15739">
    <property type="entry name" value="ZINC FINGER PROTEIN"/>
    <property type="match status" value="1"/>
</dbReference>
<dbReference type="PANTHER" id="PTHR15739:SF5">
    <property type="entry name" value="LD23158P"/>
    <property type="match status" value="1"/>
</dbReference>
<keyword evidence="5" id="KW-1185">Reference proteome</keyword>
<feature type="compositionally biased region" description="Basic and acidic residues" evidence="1">
    <location>
        <begin position="1"/>
        <end position="17"/>
    </location>
</feature>
<feature type="region of interest" description="Disordered" evidence="1">
    <location>
        <begin position="1"/>
        <end position="218"/>
    </location>
</feature>
<dbReference type="PROSITE" id="PS50181">
    <property type="entry name" value="FBOX"/>
    <property type="match status" value="1"/>
</dbReference>
<dbReference type="Pfam" id="PF12937">
    <property type="entry name" value="F-box-like"/>
    <property type="match status" value="1"/>
</dbReference>
<dbReference type="InterPro" id="IPR052283">
    <property type="entry name" value="GenomicStab_NeuMorph_Reg"/>
</dbReference>
<feature type="compositionally biased region" description="Basic and acidic residues" evidence="1">
    <location>
        <begin position="31"/>
        <end position="42"/>
    </location>
</feature>
<feature type="compositionally biased region" description="Polar residues" evidence="1">
    <location>
        <begin position="57"/>
        <end position="72"/>
    </location>
</feature>
<gene>
    <name evidence="4" type="ORF">SNE40_010598</name>
</gene>
<evidence type="ECO:0000259" key="3">
    <source>
        <dbReference type="PROSITE" id="PS50982"/>
    </source>
</evidence>
<dbReference type="InterPro" id="IPR011011">
    <property type="entry name" value="Znf_FYVE_PHD"/>
</dbReference>
<sequence length="1180" mass="130963">MDHSYADKDLLDNKDTVDGPADGDPNCVSEQAKEKIRLALEEERSEETDNSEKLVISLSSPGQKCDSPQSAVPSDVEDKDKDSEKLVDQNQNSSILCDKEAKNAKNDEPKLDLSEAMEVKPKGNPINSENGAADVTDSMPKSKVNDESKEISTSASEVYMDVDENSRDMSTKGSVKDDETESQSDISQINSSQLDNSQLDESQTDGSLLIDEDDGNESDSLETLMKDIHKYTANLDMELLTRPFKDGWKREVVQRNVFQKYSDTGKRKSKPVDIYYFTPEGKKLRSMIQITEYVNKSASNRLPLECFCFMRKPIYREPFEIVRSAGKSRRPADTYSKSPLTPKRGRPKGNRMSPKVSSLKPGRPRATGPEPEVVIERDDEEDFFVAPYLEMAVETSKKRSLDVTPGSGLEPPVKKKATARKSTTPRPQQVIKQTNPTMDGRSDGQLCTINCPGLEGQPPQLQCCICMCLFHPRCVNVPDNNIPSVFNCLRCKSGHGKTPGNGVEKSSNSYLSIPTAPGSSSTVTVVFPSRPLATSNGGVSPAVPTTPNSSYTLANSINSTLRTFLDAKSPPPLKPALNFEIPPLPPLKPANNPIPRSIHSLTSPTSITIAPPRLTAAPGTVQMRPTIPPPPLTMPPNSQLGLTPQTPVVVQKPSKETPVNAQLLTLPGAVTKRLNLSQPLALKINNVHIVVPPNCVINSKEGLKVVLPPNTFGLPVDPNAKLNVTVSNNSGGMETFKSVAETNNTSSDTESNKTISDSANTVNSVGKVKKTRIGINPTNCYMKMLYGGYECMLHIFKYLTTYDLLRVGQVCKTWHHISKQSSLWRLVRLKDMKIPDWETSTRFIRQVGVEKLSLKGLHHYDDRNRTWHMLMANLHNLVALRDIQFGLVPATVLHSVCEKLQSLEVFSAEFISDSNSEQMWNTPTKIDIGKFSTLQHLRELRLRGVGGLVLPTFSSTSGLSQLTQLSHLQVLSLTTLRSFQDSEFHFLGQMQKLKTLEIGDCSPWSETYEHLARLTSLKRLRLECGGDLKNTSLADALTKITGLEELELVMFIIPDNLSSVTEKLENLYRFIVWPDTSEDNDNEVIKSPAKVNTNTLNSLSQLKKLEYLEWGILNNTETCSNTSNTDNKVEIKFTPGQFDTETITIHQLTEKLCKIMPDTEKIRVFKTQPLSHTKYKNRES</sequence>
<dbReference type="AlphaFoldDB" id="A0AAN8JSB5"/>
<dbReference type="EMBL" id="JAZGQO010000007">
    <property type="protein sequence ID" value="KAK6183046.1"/>
    <property type="molecule type" value="Genomic_DNA"/>
</dbReference>
<dbReference type="SUPFAM" id="SSF81383">
    <property type="entry name" value="F-box domain"/>
    <property type="match status" value="1"/>
</dbReference>
<dbReference type="Gene3D" id="3.30.890.10">
    <property type="entry name" value="Methyl-cpg-binding Protein 2, Chain A"/>
    <property type="match status" value="1"/>
</dbReference>
<accession>A0AAN8JSB5</accession>
<feature type="compositionally biased region" description="Low complexity" evidence="1">
    <location>
        <begin position="183"/>
        <end position="193"/>
    </location>
</feature>
<feature type="region of interest" description="Disordered" evidence="1">
    <location>
        <begin position="326"/>
        <end position="376"/>
    </location>
</feature>
<evidence type="ECO:0000259" key="2">
    <source>
        <dbReference type="PROSITE" id="PS50181"/>
    </source>
</evidence>
<organism evidence="4 5">
    <name type="scientific">Patella caerulea</name>
    <name type="common">Rayed Mediterranean limpet</name>
    <dbReference type="NCBI Taxonomy" id="87958"/>
    <lineage>
        <taxon>Eukaryota</taxon>
        <taxon>Metazoa</taxon>
        <taxon>Spiralia</taxon>
        <taxon>Lophotrochozoa</taxon>
        <taxon>Mollusca</taxon>
        <taxon>Gastropoda</taxon>
        <taxon>Patellogastropoda</taxon>
        <taxon>Patelloidea</taxon>
        <taxon>Patellidae</taxon>
        <taxon>Patella</taxon>
    </lineage>
</organism>
<comment type="caution">
    <text evidence="4">The sequence shown here is derived from an EMBL/GenBank/DDBJ whole genome shotgun (WGS) entry which is preliminary data.</text>
</comment>
<dbReference type="Gene3D" id="3.80.10.10">
    <property type="entry name" value="Ribonuclease Inhibitor"/>
    <property type="match status" value="1"/>
</dbReference>
<feature type="compositionally biased region" description="Basic and acidic residues" evidence="1">
    <location>
        <begin position="97"/>
        <end position="121"/>
    </location>
</feature>
<dbReference type="InterPro" id="IPR036047">
    <property type="entry name" value="F-box-like_dom_sf"/>
</dbReference>
<feature type="compositionally biased region" description="Basic and acidic residues" evidence="1">
    <location>
        <begin position="164"/>
        <end position="177"/>
    </location>
</feature>
<dbReference type="InterPro" id="IPR001739">
    <property type="entry name" value="Methyl_CpG_DNA-bd"/>
</dbReference>
<dbReference type="Proteomes" id="UP001347796">
    <property type="component" value="Unassembled WGS sequence"/>
</dbReference>
<feature type="region of interest" description="Disordered" evidence="1">
    <location>
        <begin position="396"/>
        <end position="439"/>
    </location>
</feature>
<dbReference type="GO" id="GO:0003677">
    <property type="term" value="F:DNA binding"/>
    <property type="evidence" value="ECO:0007669"/>
    <property type="project" value="InterPro"/>
</dbReference>